<evidence type="ECO:0000313" key="1">
    <source>
        <dbReference type="EMBL" id="GLB39030.1"/>
    </source>
</evidence>
<gene>
    <name evidence="1" type="ORF">LshimejAT787_0601920</name>
</gene>
<organism evidence="1 2">
    <name type="scientific">Lyophyllum shimeji</name>
    <name type="common">Hon-shimeji</name>
    <name type="synonym">Tricholoma shimeji</name>
    <dbReference type="NCBI Taxonomy" id="47721"/>
    <lineage>
        <taxon>Eukaryota</taxon>
        <taxon>Fungi</taxon>
        <taxon>Dikarya</taxon>
        <taxon>Basidiomycota</taxon>
        <taxon>Agaricomycotina</taxon>
        <taxon>Agaricomycetes</taxon>
        <taxon>Agaricomycetidae</taxon>
        <taxon>Agaricales</taxon>
        <taxon>Tricholomatineae</taxon>
        <taxon>Lyophyllaceae</taxon>
        <taxon>Lyophyllum</taxon>
    </lineage>
</organism>
<reference evidence="1" key="1">
    <citation type="submission" date="2022-07" db="EMBL/GenBank/DDBJ databases">
        <title>The genome of Lyophyllum shimeji provides insight into the initial evolution of ectomycorrhizal fungal genome.</title>
        <authorList>
            <person name="Kobayashi Y."/>
            <person name="Shibata T."/>
            <person name="Hirakawa H."/>
            <person name="Shigenobu S."/>
            <person name="Nishiyama T."/>
            <person name="Yamada A."/>
            <person name="Hasebe M."/>
            <person name="Kawaguchi M."/>
        </authorList>
    </citation>
    <scope>NUCLEOTIDE SEQUENCE</scope>
    <source>
        <strain evidence="1">AT787</strain>
    </source>
</reference>
<dbReference type="AlphaFoldDB" id="A0A9P3PMF4"/>
<accession>A0A9P3PMF4</accession>
<proteinExistence type="predicted"/>
<name>A0A9P3PMF4_LYOSH</name>
<dbReference type="EMBL" id="BRPK01000006">
    <property type="protein sequence ID" value="GLB39030.1"/>
    <property type="molecule type" value="Genomic_DNA"/>
</dbReference>
<comment type="caution">
    <text evidence="1">The sequence shown here is derived from an EMBL/GenBank/DDBJ whole genome shotgun (WGS) entry which is preliminary data.</text>
</comment>
<evidence type="ECO:0000313" key="2">
    <source>
        <dbReference type="Proteomes" id="UP001063166"/>
    </source>
</evidence>
<protein>
    <submittedName>
        <fullName evidence="1">Uncharacterized protein</fullName>
    </submittedName>
</protein>
<keyword evidence="2" id="KW-1185">Reference proteome</keyword>
<dbReference type="Proteomes" id="UP001063166">
    <property type="component" value="Unassembled WGS sequence"/>
</dbReference>
<sequence>MKLLEDPQNVTIGSLLHYTPQRIPELPLQPSSHPPVTAHPHSEETRSRLCLVIHQLPQGVVVYFVDHFGLDRLSPEERERLPNWPHTAARLIPLDPESARLLPPLPEGCRPRPPLPPLILYGQEGRTVKGFVGAFPVTLPYETPCRTYSPPAVSGAQLAPLAYYLSNVEALERTGSLRRPGEGGRQDSGDAVIIGVVNEQAGERRDVT</sequence>